<dbReference type="Proteomes" id="UP001174136">
    <property type="component" value="Unassembled WGS sequence"/>
</dbReference>
<dbReference type="Gene3D" id="2.30.42.10">
    <property type="match status" value="1"/>
</dbReference>
<dbReference type="PANTHER" id="PTHR16027:SF4">
    <property type="entry name" value="RAS-INTERACTING PROTEIN 1"/>
    <property type="match status" value="1"/>
</dbReference>
<dbReference type="PANTHER" id="PTHR16027">
    <property type="entry name" value="DILUTE DOMAIN-CONTAINING PROTEIN YPR089W"/>
    <property type="match status" value="1"/>
</dbReference>
<feature type="compositionally biased region" description="Polar residues" evidence="2">
    <location>
        <begin position="351"/>
        <end position="366"/>
    </location>
</feature>
<comment type="caution">
    <text evidence="6">The sequence shown here is derived from an EMBL/GenBank/DDBJ whole genome shotgun (WGS) entry which is preliminary data.</text>
</comment>
<proteinExistence type="predicted"/>
<dbReference type="CDD" id="cd17116">
    <property type="entry name" value="RA_Radil_like"/>
    <property type="match status" value="1"/>
</dbReference>
<accession>A0AA47NC16</accession>
<feature type="coiled-coil region" evidence="1">
    <location>
        <begin position="751"/>
        <end position="778"/>
    </location>
</feature>
<reference evidence="6" key="1">
    <citation type="journal article" date="2023" name="Front. Mar. Sci.">
        <title>A new Merluccius polli reference genome to investigate the effects of global change in West African waters.</title>
        <authorList>
            <person name="Mateo J.L."/>
            <person name="Blanco-Fernandez C."/>
            <person name="Garcia-Vazquez E."/>
            <person name="Machado-Schiaffino G."/>
        </authorList>
    </citation>
    <scope>NUCLEOTIDE SEQUENCE</scope>
    <source>
        <strain evidence="6">C29</strain>
        <tissue evidence="6">Fin</tissue>
    </source>
</reference>
<feature type="domain" description="Dilute" evidence="5">
    <location>
        <begin position="715"/>
        <end position="994"/>
    </location>
</feature>
<dbReference type="InterPro" id="IPR000159">
    <property type="entry name" value="RA_dom"/>
</dbReference>
<dbReference type="InterPro" id="IPR052072">
    <property type="entry name" value="Vascular_dev_regulator"/>
</dbReference>
<dbReference type="Gene3D" id="3.10.20.90">
    <property type="entry name" value="Phosphatidylinositol 3-kinase Catalytic Subunit, Chain A, domain 1"/>
    <property type="match status" value="1"/>
</dbReference>
<feature type="compositionally biased region" description="Basic and acidic residues" evidence="2">
    <location>
        <begin position="417"/>
        <end position="426"/>
    </location>
</feature>
<dbReference type="GO" id="GO:0051020">
    <property type="term" value="F:GTPase binding"/>
    <property type="evidence" value="ECO:0007669"/>
    <property type="project" value="TreeGrafter"/>
</dbReference>
<evidence type="ECO:0000256" key="1">
    <source>
        <dbReference type="SAM" id="Coils"/>
    </source>
</evidence>
<sequence>MDLARKTPDPSSPLARASSFLPASFLAGSPRRRADKLGRTPSDGSQRSTEGVSLRPPSKTHRHLNRLSGVFLRGPDAPSLGPMALSASQRPSLSGHLRKGSSKTVNGKINCEISDANISTECKKNASFASCPVTLCMLCISLCYCAVIPGDTPGVAEDPSELSTQITAPGILKVFGSEICEGAHYKSVLATTHSSARELVKEALERYGLGKEEAESYILCDSIGSIIGGSQWKTEAFRVVGDNEKPLLLQSLWKPREGLVRRFEIQHRGSVEEKRSKDKDTVTAGINAQARRLQKSRSRVTSTLIEKTSARGPLSLWRSRSEMDLLDAAADPQSPPPQQHHKADRNHNHKQNQNPNSALSTSSTHGWDQKRNPGLQRNKFQRGVHSPSVSYPAEMGEAGSQAGGVAVADTESLCQRGGEERERGESETESSDDSGTQYSIHPPRDCPYLLLLRGYRPMKEFVIYLVTGQSTVIGRGSEHDKGLKVDILLFAPDIHAKHCCLRRQGTGGPALLRPSGDAIVTKNGEVLGKEAELSPGDVIGLGQFYLFLFKDASAVTAKEVNDATPETNMSGMPCLLANAKSTAATNTKQQTLCNACISTGANPDCPSIKLSLTGCPQSLRDAEGHSLTLTYDAETEDIIVKEIVAMGNDGPTLTVAFLLSICVQSSAAQRHTDDLRRLLLLIAANAQTAIWVSQGASDASVEGTDTMQMQRPCLEQVMTGLRPLVVWMSNGLELLHVIQNQLPLILDWRTRQEQRRGCEEYREDGKEQEEEISALLELRLSCAIEETIAVLEEIVMLTFQQCVYYVTKVLHPLLPSVLDHDPFGESTRPSATRETKGRVGADGGAQQVQEVLEVLSATRGLLQECQVHPEICSQLLAYLLYFINASLFNSLMEKGAEAGYYQWSRGIRIRANLDMLLDWVHVSGSAPGHLVPEHLHTLSSAVNLLATPKDVLLQTSWASLRADYPGLREAQLHHLLVHYSPAFLGPQAWTPASPGPQAWTPAPGDLVAALQTADILENFDSQHPLVLPGEGYHLGVGRTVTDAALRKQLDRLQGFISRLSDTPAHRKTTSVKSQDCVVPAEAKRVRMEVLPKPSLEVLKDSSPLMSVSSRPLSSPFSSSPPHPPPPPPPPHQPAYGLPDDRDDLLLLSQKLQILELGSEEEEGRGGGGRSEEERVGGVKRSAAAVVLETSGLLTPHSTPRNMELVITEEQPDREAAGEEEAAWPSAQEEVHEEGSLVSEFLAALTADRRSGIGALKEEEEKEEEEEEGEEEEEEEDGTEEDRVFSLELERGERGLGLALVDARDTSLKTAGIFIRAVVPDSPAGRCDKLIPGDRILAVNGTSLLGVEYHLGKELIQASGNRPILLVARSDWTARGLHSKC</sequence>
<name>A0AA47NC16_MERPO</name>
<dbReference type="Pfam" id="PF00788">
    <property type="entry name" value="RA"/>
    <property type="match status" value="1"/>
</dbReference>
<dbReference type="PROSITE" id="PS50200">
    <property type="entry name" value="RA"/>
    <property type="match status" value="1"/>
</dbReference>
<dbReference type="SMART" id="SM00314">
    <property type="entry name" value="RA"/>
    <property type="match status" value="1"/>
</dbReference>
<dbReference type="Pfam" id="PF17820">
    <property type="entry name" value="PDZ_6"/>
    <property type="match status" value="1"/>
</dbReference>
<gene>
    <name evidence="6" type="primary">RASIP1</name>
    <name evidence="6" type="ORF">N1851_000444</name>
</gene>
<dbReference type="SUPFAM" id="SSF49879">
    <property type="entry name" value="SMAD/FHA domain"/>
    <property type="match status" value="1"/>
</dbReference>
<evidence type="ECO:0000256" key="2">
    <source>
        <dbReference type="SAM" id="MobiDB-lite"/>
    </source>
</evidence>
<dbReference type="GO" id="GO:0035024">
    <property type="term" value="P:negative regulation of Rho protein signal transduction"/>
    <property type="evidence" value="ECO:0007669"/>
    <property type="project" value="TreeGrafter"/>
</dbReference>
<feature type="domain" description="Ras-associating" evidence="4">
    <location>
        <begin position="168"/>
        <end position="270"/>
    </location>
</feature>
<dbReference type="Pfam" id="PF01843">
    <property type="entry name" value="DIL"/>
    <property type="match status" value="1"/>
</dbReference>
<dbReference type="InterPro" id="IPR008984">
    <property type="entry name" value="SMAD_FHA_dom_sf"/>
</dbReference>
<dbReference type="SUPFAM" id="SSF50156">
    <property type="entry name" value="PDZ domain-like"/>
    <property type="match status" value="1"/>
</dbReference>
<feature type="domain" description="PDZ" evidence="3">
    <location>
        <begin position="1285"/>
        <end position="1370"/>
    </location>
</feature>
<feature type="compositionally biased region" description="Low complexity" evidence="2">
    <location>
        <begin position="1101"/>
        <end position="1117"/>
    </location>
</feature>
<dbReference type="GO" id="GO:0007165">
    <property type="term" value="P:signal transduction"/>
    <property type="evidence" value="ECO:0007669"/>
    <property type="project" value="InterPro"/>
</dbReference>
<evidence type="ECO:0000259" key="5">
    <source>
        <dbReference type="PROSITE" id="PS51126"/>
    </source>
</evidence>
<dbReference type="GO" id="GO:0001525">
    <property type="term" value="P:angiogenesis"/>
    <property type="evidence" value="ECO:0007669"/>
    <property type="project" value="TreeGrafter"/>
</dbReference>
<keyword evidence="7" id="KW-1185">Reference proteome</keyword>
<dbReference type="InterPro" id="IPR001478">
    <property type="entry name" value="PDZ"/>
</dbReference>
<evidence type="ECO:0000313" key="7">
    <source>
        <dbReference type="Proteomes" id="UP001174136"/>
    </source>
</evidence>
<organism evidence="6 7">
    <name type="scientific">Merluccius polli</name>
    <name type="common">Benguela hake</name>
    <name type="synonym">Merluccius cadenati</name>
    <dbReference type="NCBI Taxonomy" id="89951"/>
    <lineage>
        <taxon>Eukaryota</taxon>
        <taxon>Metazoa</taxon>
        <taxon>Chordata</taxon>
        <taxon>Craniata</taxon>
        <taxon>Vertebrata</taxon>
        <taxon>Euteleostomi</taxon>
        <taxon>Actinopterygii</taxon>
        <taxon>Neopterygii</taxon>
        <taxon>Teleostei</taxon>
        <taxon>Neoteleostei</taxon>
        <taxon>Acanthomorphata</taxon>
        <taxon>Zeiogadaria</taxon>
        <taxon>Gadariae</taxon>
        <taxon>Gadiformes</taxon>
        <taxon>Gadoidei</taxon>
        <taxon>Merlucciidae</taxon>
        <taxon>Merluccius</taxon>
    </lineage>
</organism>
<feature type="compositionally biased region" description="Polar residues" evidence="2">
    <location>
        <begin position="42"/>
        <end position="51"/>
    </location>
</feature>
<dbReference type="InterPro" id="IPR002710">
    <property type="entry name" value="Dilute_dom"/>
</dbReference>
<evidence type="ECO:0000259" key="4">
    <source>
        <dbReference type="PROSITE" id="PS50200"/>
    </source>
</evidence>
<feature type="region of interest" description="Disordered" evidence="2">
    <location>
        <begin position="1253"/>
        <end position="1282"/>
    </location>
</feature>
<dbReference type="InterPro" id="IPR029071">
    <property type="entry name" value="Ubiquitin-like_domsf"/>
</dbReference>
<feature type="compositionally biased region" description="Pro residues" evidence="2">
    <location>
        <begin position="1118"/>
        <end position="1132"/>
    </location>
</feature>
<feature type="region of interest" description="Disordered" evidence="2">
    <location>
        <begin position="328"/>
        <end position="440"/>
    </location>
</feature>
<keyword evidence="1" id="KW-0175">Coiled coil</keyword>
<feature type="region of interest" description="Disordered" evidence="2">
    <location>
        <begin position="1101"/>
        <end position="1140"/>
    </location>
</feature>
<dbReference type="EMBL" id="JAOPHQ010000017">
    <property type="protein sequence ID" value="KAK0156267.1"/>
    <property type="molecule type" value="Genomic_DNA"/>
</dbReference>
<dbReference type="InterPro" id="IPR036034">
    <property type="entry name" value="PDZ_sf"/>
</dbReference>
<dbReference type="PROSITE" id="PS51126">
    <property type="entry name" value="DILUTE"/>
    <property type="match status" value="1"/>
</dbReference>
<dbReference type="GO" id="GO:0005911">
    <property type="term" value="C:cell-cell junction"/>
    <property type="evidence" value="ECO:0007669"/>
    <property type="project" value="TreeGrafter"/>
</dbReference>
<evidence type="ECO:0000313" key="6">
    <source>
        <dbReference type="EMBL" id="KAK0156267.1"/>
    </source>
</evidence>
<dbReference type="Gene3D" id="2.60.200.20">
    <property type="match status" value="1"/>
</dbReference>
<feature type="compositionally biased region" description="Acidic residues" evidence="2">
    <location>
        <begin position="1259"/>
        <end position="1279"/>
    </location>
</feature>
<dbReference type="PROSITE" id="PS50106">
    <property type="entry name" value="PDZ"/>
    <property type="match status" value="1"/>
</dbReference>
<dbReference type="InterPro" id="IPR041489">
    <property type="entry name" value="PDZ_6"/>
</dbReference>
<dbReference type="SMART" id="SM00228">
    <property type="entry name" value="PDZ"/>
    <property type="match status" value="1"/>
</dbReference>
<dbReference type="SUPFAM" id="SSF54236">
    <property type="entry name" value="Ubiquitin-like"/>
    <property type="match status" value="1"/>
</dbReference>
<protein>
    <submittedName>
        <fullName evidence="6">Ras-interacting protein 1</fullName>
    </submittedName>
</protein>
<feature type="region of interest" description="Disordered" evidence="2">
    <location>
        <begin position="1"/>
        <end position="60"/>
    </location>
</feature>
<evidence type="ECO:0000259" key="3">
    <source>
        <dbReference type="PROSITE" id="PS50106"/>
    </source>
</evidence>
<feature type="region of interest" description="Disordered" evidence="2">
    <location>
        <begin position="1153"/>
        <end position="1178"/>
    </location>
</feature>
<feature type="region of interest" description="Disordered" evidence="2">
    <location>
        <begin position="81"/>
        <end position="101"/>
    </location>
</feature>
<feature type="compositionally biased region" description="Basic residues" evidence="2">
    <location>
        <begin position="339"/>
        <end position="350"/>
    </location>
</feature>
<dbReference type="SMART" id="SM01132">
    <property type="entry name" value="DIL"/>
    <property type="match status" value="1"/>
</dbReference>